<proteinExistence type="evidence at transcript level"/>
<name>Q5FBW4_HUMAN</name>
<sequence>MRVWCLAVPLLCFCEDCTRFNHFRLTLLFTEYTLGSEFQFYLHKIEEILDYLRRALN</sequence>
<gene>
    <name evidence="1" type="primary">CA6</name>
</gene>
<dbReference type="OrthoDB" id="429145at2759"/>
<protein>
    <submittedName>
        <fullName evidence="1">Carbonic anhydrase VI nirs variant 2</fullName>
    </submittedName>
</protein>
<dbReference type="EMBL" id="AB103090">
    <property type="protein sequence ID" value="BAD89433.1"/>
    <property type="molecule type" value="mRNA"/>
</dbReference>
<accession>Q5FBW4</accession>
<evidence type="ECO:0000313" key="1">
    <source>
        <dbReference type="EMBL" id="BAD89433.1"/>
    </source>
</evidence>
<reference evidence="1" key="1">
    <citation type="submission" date="2003-02" db="EMBL/GenBank/DDBJ databases">
        <title>CA6 mRNA, nirs splice variant 2.</title>
        <authorList>
            <person name="Tabata Y."/>
            <person name="Sameshima E."/>
            <person name="Hayashi A."/>
            <person name="Iida K."/>
            <person name="Mitsuyama M."/>
            <person name="Kanai S."/>
            <person name="Furuya T."/>
            <person name="Saito T."/>
        </authorList>
    </citation>
    <scope>NUCLEOTIDE SEQUENCE</scope>
</reference>
<dbReference type="AlphaFoldDB" id="Q5FBW4"/>
<organism evidence="1">
    <name type="scientific">Homo sapiens</name>
    <name type="common">Human</name>
    <dbReference type="NCBI Taxonomy" id="9606"/>
    <lineage>
        <taxon>Eukaryota</taxon>
        <taxon>Metazoa</taxon>
        <taxon>Chordata</taxon>
        <taxon>Craniata</taxon>
        <taxon>Vertebrata</taxon>
        <taxon>Euteleostomi</taxon>
        <taxon>Mammalia</taxon>
        <taxon>Eutheria</taxon>
        <taxon>Euarchontoglires</taxon>
        <taxon>Primates</taxon>
        <taxon>Haplorrhini</taxon>
        <taxon>Catarrhini</taxon>
        <taxon>Hominidae</taxon>
        <taxon>Homo</taxon>
    </lineage>
</organism>
<dbReference type="PeptideAtlas" id="Q5FBW4"/>
<dbReference type="ChiTaRS" id="CA6">
    <property type="organism name" value="human"/>
</dbReference>